<organism evidence="1">
    <name type="scientific">freshwater metagenome</name>
    <dbReference type="NCBI Taxonomy" id="449393"/>
    <lineage>
        <taxon>unclassified sequences</taxon>
        <taxon>metagenomes</taxon>
        <taxon>ecological metagenomes</taxon>
    </lineage>
</organism>
<reference evidence="1" key="1">
    <citation type="submission" date="2020-05" db="EMBL/GenBank/DDBJ databases">
        <authorList>
            <person name="Chiriac C."/>
            <person name="Salcher M."/>
            <person name="Ghai R."/>
            <person name="Kavagutti S V."/>
        </authorList>
    </citation>
    <scope>NUCLEOTIDE SEQUENCE</scope>
</reference>
<accession>A0A6J7GTU3</accession>
<name>A0A6J7GTU3_9ZZZZ</name>
<dbReference type="EMBL" id="CAFBMR010000026">
    <property type="protein sequence ID" value="CAB4911811.1"/>
    <property type="molecule type" value="Genomic_DNA"/>
</dbReference>
<evidence type="ECO:0000313" key="1">
    <source>
        <dbReference type="EMBL" id="CAB4911811.1"/>
    </source>
</evidence>
<sequence length="150" mass="17077">MLNVFEPLRLNHVFNADDQRWLTHNSKAITFHHRKFLHRLNGIATHHLGHHFVGLGHVCLWCRELDLRQEILHISKRVPDVECVHARKLKHRGAIPRCRGAHCGPALLAFVAAITSGDFDARTEALDVPLDRPGQSLVEVVDVEDETTLR</sequence>
<dbReference type="AlphaFoldDB" id="A0A6J7GTU3"/>
<proteinExistence type="predicted"/>
<gene>
    <name evidence="1" type="ORF">UFOPK3610_00853</name>
</gene>
<protein>
    <submittedName>
        <fullName evidence="1">Unannotated protein</fullName>
    </submittedName>
</protein>